<protein>
    <submittedName>
        <fullName evidence="2">Uncharacterized protein</fullName>
    </submittedName>
</protein>
<keyword evidence="1" id="KW-1133">Transmembrane helix</keyword>
<dbReference type="Proteomes" id="UP001243195">
    <property type="component" value="Unassembled WGS sequence"/>
</dbReference>
<gene>
    <name evidence="2" type="ORF">RFH51_19435</name>
</gene>
<feature type="transmembrane region" description="Helical" evidence="1">
    <location>
        <begin position="46"/>
        <end position="66"/>
    </location>
</feature>
<accession>A0AAW8JMT8</accession>
<dbReference type="AlphaFoldDB" id="A0AAW8JMT8"/>
<proteinExistence type="predicted"/>
<name>A0AAW8JMT8_9GAMM</name>
<feature type="transmembrane region" description="Helical" evidence="1">
    <location>
        <begin position="6"/>
        <end position="25"/>
    </location>
</feature>
<feature type="transmembrane region" description="Helical" evidence="1">
    <location>
        <begin position="72"/>
        <end position="92"/>
    </location>
</feature>
<evidence type="ECO:0000313" key="3">
    <source>
        <dbReference type="Proteomes" id="UP001243195"/>
    </source>
</evidence>
<dbReference type="RefSeq" id="WP_308957459.1">
    <property type="nucleotide sequence ID" value="NZ_JAVICY010000054.1"/>
</dbReference>
<comment type="caution">
    <text evidence="2">The sequence shown here is derived from an EMBL/GenBank/DDBJ whole genome shotgun (WGS) entry which is preliminary data.</text>
</comment>
<organism evidence="2 3">
    <name type="scientific">Acinetobacter gerneri</name>
    <dbReference type="NCBI Taxonomy" id="202952"/>
    <lineage>
        <taxon>Bacteria</taxon>
        <taxon>Pseudomonadati</taxon>
        <taxon>Pseudomonadota</taxon>
        <taxon>Gammaproteobacteria</taxon>
        <taxon>Moraxellales</taxon>
        <taxon>Moraxellaceae</taxon>
        <taxon>Acinetobacter</taxon>
    </lineage>
</organism>
<sequence>MIKNLFIIVALVITYLIVLIIFNHLNLGDFPNIVISTLLLGIIAKIYLKSIAYEAILFAVIFAVYFVLNDHLLLLVMSVSYLLGIFFTKLFLQYKRNFSTESRAIFLNKMSLKK</sequence>
<keyword evidence="1" id="KW-0472">Membrane</keyword>
<evidence type="ECO:0000313" key="2">
    <source>
        <dbReference type="EMBL" id="MDQ9073613.1"/>
    </source>
</evidence>
<keyword evidence="1" id="KW-0812">Transmembrane</keyword>
<dbReference type="EMBL" id="JAVIDA010000052">
    <property type="protein sequence ID" value="MDQ9073613.1"/>
    <property type="molecule type" value="Genomic_DNA"/>
</dbReference>
<reference evidence="2" key="1">
    <citation type="submission" date="2023-08" db="EMBL/GenBank/DDBJ databases">
        <title>Emergence of clinically-relevant ST2 carbapenem-resistant Acinetobacter baumannii strains in hospital sewages in Zhejiang, East of China.</title>
        <authorList>
            <person name="Kaichao C."/>
            <person name="Zhang R."/>
        </authorList>
    </citation>
    <scope>NUCLEOTIDE SEQUENCE</scope>
    <source>
        <strain evidence="2">M-SY-60</strain>
    </source>
</reference>
<evidence type="ECO:0000256" key="1">
    <source>
        <dbReference type="SAM" id="Phobius"/>
    </source>
</evidence>